<accession>A0ABU1Z225</accession>
<keyword evidence="2" id="KW-1185">Reference proteome</keyword>
<protein>
    <submittedName>
        <fullName evidence="1">Uncharacterized protein</fullName>
    </submittedName>
</protein>
<gene>
    <name evidence="1" type="ORF">J2S67_001945</name>
</gene>
<dbReference type="Proteomes" id="UP001180715">
    <property type="component" value="Unassembled WGS sequence"/>
</dbReference>
<comment type="caution">
    <text evidence="1">The sequence shown here is derived from an EMBL/GenBank/DDBJ whole genome shotgun (WGS) entry which is preliminary data.</text>
</comment>
<reference evidence="1" key="1">
    <citation type="submission" date="2023-07" db="EMBL/GenBank/DDBJ databases">
        <title>Sequencing the genomes of 1000 actinobacteria strains.</title>
        <authorList>
            <person name="Klenk H.-P."/>
        </authorList>
    </citation>
    <scope>NUCLEOTIDE SEQUENCE</scope>
    <source>
        <strain evidence="1">DSM 13068</strain>
    </source>
</reference>
<organism evidence="1 2">
    <name type="scientific">Pseudoglutamicibacter albus</name>
    <dbReference type="NCBI Taxonomy" id="98671"/>
    <lineage>
        <taxon>Bacteria</taxon>
        <taxon>Bacillati</taxon>
        <taxon>Actinomycetota</taxon>
        <taxon>Actinomycetes</taxon>
        <taxon>Micrococcales</taxon>
        <taxon>Micrococcaceae</taxon>
        <taxon>Pseudoglutamicibacter</taxon>
    </lineage>
</organism>
<name>A0ABU1Z225_9MICC</name>
<evidence type="ECO:0000313" key="2">
    <source>
        <dbReference type="Proteomes" id="UP001180715"/>
    </source>
</evidence>
<proteinExistence type="predicted"/>
<dbReference type="EMBL" id="JAVDXX010000001">
    <property type="protein sequence ID" value="MDR7294677.1"/>
    <property type="molecule type" value="Genomic_DNA"/>
</dbReference>
<evidence type="ECO:0000313" key="1">
    <source>
        <dbReference type="EMBL" id="MDR7294677.1"/>
    </source>
</evidence>
<sequence length="82" mass="8929">MASIFEGLPQFRNVIGNANQRSTAAFTEGYLIRGSKLSLVAQKCGACCLQVVLQFLLVYSFVFSSKLLPHKSTVLCLTAISK</sequence>